<feature type="transmembrane region" description="Helical" evidence="7">
    <location>
        <begin position="321"/>
        <end position="341"/>
    </location>
</feature>
<protein>
    <submittedName>
        <fullName evidence="8">MATE family efflux transporter</fullName>
    </submittedName>
</protein>
<reference evidence="8 9" key="1">
    <citation type="submission" date="2019-12" db="EMBL/GenBank/DDBJ databases">
        <title>Sporaefaciens musculi gen. nov., sp. nov., a novel bacterium isolated from the caecum of an obese mouse.</title>
        <authorList>
            <person name="Rasmussen T.S."/>
            <person name="Streidl T."/>
            <person name="Hitch T.C.A."/>
            <person name="Wortmann E."/>
            <person name="Deptula P."/>
            <person name="Hansen M."/>
            <person name="Nielsen D.S."/>
            <person name="Clavel T."/>
            <person name="Vogensen F.K."/>
        </authorList>
    </citation>
    <scope>NUCLEOTIDE SEQUENCE [LARGE SCALE GENOMIC DNA]</scope>
    <source>
        <strain evidence="8 9">WCA-9-b2</strain>
    </source>
</reference>
<dbReference type="GO" id="GO:0015297">
    <property type="term" value="F:antiporter activity"/>
    <property type="evidence" value="ECO:0007669"/>
    <property type="project" value="InterPro"/>
</dbReference>
<gene>
    <name evidence="8" type="ORF">GN277_12510</name>
</gene>
<dbReference type="PIRSF" id="PIRSF006603">
    <property type="entry name" value="DinF"/>
    <property type="match status" value="1"/>
</dbReference>
<feature type="transmembrane region" description="Helical" evidence="7">
    <location>
        <begin position="131"/>
        <end position="152"/>
    </location>
</feature>
<keyword evidence="5 7" id="KW-1133">Transmembrane helix</keyword>
<feature type="transmembrane region" description="Helical" evidence="7">
    <location>
        <begin position="89"/>
        <end position="111"/>
    </location>
</feature>
<evidence type="ECO:0000256" key="7">
    <source>
        <dbReference type="SAM" id="Phobius"/>
    </source>
</evidence>
<dbReference type="CDD" id="cd13134">
    <property type="entry name" value="MATE_like_8"/>
    <property type="match status" value="1"/>
</dbReference>
<dbReference type="InterPro" id="IPR047135">
    <property type="entry name" value="YsiQ"/>
</dbReference>
<dbReference type="PANTHER" id="PTHR42925:SF2">
    <property type="entry name" value="NA+ DRIVEN MULTIDRUG EFFLUX PUMP"/>
    <property type="match status" value="1"/>
</dbReference>
<comment type="caution">
    <text evidence="8">The sequence shown here is derived from an EMBL/GenBank/DDBJ whole genome shotgun (WGS) entry which is preliminary data.</text>
</comment>
<evidence type="ECO:0000256" key="5">
    <source>
        <dbReference type="ARBA" id="ARBA00022989"/>
    </source>
</evidence>
<name>A0A7X3MGT5_9FIRM</name>
<dbReference type="InterPro" id="IPR048279">
    <property type="entry name" value="MdtK-like"/>
</dbReference>
<feature type="transmembrane region" description="Helical" evidence="7">
    <location>
        <begin position="353"/>
        <end position="382"/>
    </location>
</feature>
<evidence type="ECO:0000256" key="2">
    <source>
        <dbReference type="ARBA" id="ARBA00022448"/>
    </source>
</evidence>
<dbReference type="Pfam" id="PF01554">
    <property type="entry name" value="MatE"/>
    <property type="match status" value="2"/>
</dbReference>
<feature type="transmembrane region" description="Helical" evidence="7">
    <location>
        <begin position="164"/>
        <end position="185"/>
    </location>
</feature>
<feature type="transmembrane region" description="Helical" evidence="7">
    <location>
        <begin position="56"/>
        <end position="77"/>
    </location>
</feature>
<keyword evidence="2" id="KW-0813">Transport</keyword>
<feature type="transmembrane region" description="Helical" evidence="7">
    <location>
        <begin position="279"/>
        <end position="300"/>
    </location>
</feature>
<feature type="transmembrane region" description="Helical" evidence="7">
    <location>
        <begin position="191"/>
        <end position="212"/>
    </location>
</feature>
<feature type="transmembrane region" description="Helical" evidence="7">
    <location>
        <begin position="250"/>
        <end position="267"/>
    </location>
</feature>
<organism evidence="8 9">
    <name type="scientific">Sporofaciens musculi</name>
    <dbReference type="NCBI Taxonomy" id="2681861"/>
    <lineage>
        <taxon>Bacteria</taxon>
        <taxon>Bacillati</taxon>
        <taxon>Bacillota</taxon>
        <taxon>Clostridia</taxon>
        <taxon>Lachnospirales</taxon>
        <taxon>Lachnospiraceae</taxon>
        <taxon>Sporofaciens</taxon>
    </lineage>
</organism>
<dbReference type="InterPro" id="IPR002528">
    <property type="entry name" value="MATE_fam"/>
</dbReference>
<keyword evidence="4 7" id="KW-0812">Transmembrane</keyword>
<dbReference type="NCBIfam" id="TIGR00797">
    <property type="entry name" value="matE"/>
    <property type="match status" value="1"/>
</dbReference>
<keyword evidence="9" id="KW-1185">Reference proteome</keyword>
<dbReference type="Proteomes" id="UP000460412">
    <property type="component" value="Unassembled WGS sequence"/>
</dbReference>
<sequence>MKEKKSYDFTKKLLTLVFPIAFQQFMLALVSASDALMLGMLTQDSLSAVSLAGQVTFVENLFLMAMTIGLSMFAAQYWGKGDKVAVERIFAYVMKVTAAVSFLFFLAGMCVPGSLMRVFTNELPLIEGGRVYLRTVSLAFLLTGISQVYLCILKNTGKAAKSSVISSVSVVVNIILNAILIFGWFGLPQMGIAGAALATVIARVIEVAWCIFETVKKDSAKLRVCHIMHNDKRLRHDYWKYSSPVLGNEIVWGVGFTMYSVIMGHLGSDAVAANSIANIVKNLVACFCLGLGSGGGIMVGNELGAGRLDKAKEYGGRLCRLSVLCGVASGIVLLALSPLILTVTDLSVTANAYLKWMLVMCSCYMVGNSVNGTTIAGIFCAGGDSRFGFLCDTVTMWCITVPLGFLTAFMLKLPVLAVYFIVNLDEIVKLPAVYRHYKKYKWVKDLTVYDGAE</sequence>
<feature type="transmembrane region" description="Helical" evidence="7">
    <location>
        <begin position="394"/>
        <end position="422"/>
    </location>
</feature>
<dbReference type="AlphaFoldDB" id="A0A7X3MGT5"/>
<dbReference type="GO" id="GO:0042910">
    <property type="term" value="F:xenobiotic transmembrane transporter activity"/>
    <property type="evidence" value="ECO:0007669"/>
    <property type="project" value="InterPro"/>
</dbReference>
<evidence type="ECO:0000256" key="6">
    <source>
        <dbReference type="ARBA" id="ARBA00023136"/>
    </source>
</evidence>
<evidence type="ECO:0000256" key="3">
    <source>
        <dbReference type="ARBA" id="ARBA00022475"/>
    </source>
</evidence>
<comment type="subcellular location">
    <subcellularLocation>
        <location evidence="1">Cell membrane</location>
        <topology evidence="1">Multi-pass membrane protein</topology>
    </subcellularLocation>
</comment>
<evidence type="ECO:0000313" key="9">
    <source>
        <dbReference type="Proteomes" id="UP000460412"/>
    </source>
</evidence>
<dbReference type="EMBL" id="WUQX01000001">
    <property type="protein sequence ID" value="MXP76185.1"/>
    <property type="molecule type" value="Genomic_DNA"/>
</dbReference>
<evidence type="ECO:0000313" key="8">
    <source>
        <dbReference type="EMBL" id="MXP76185.1"/>
    </source>
</evidence>
<dbReference type="PANTHER" id="PTHR42925">
    <property type="entry name" value="MULTIDRUG AND TOXIN EFFLUX PROTEIN MATE FAMILY"/>
    <property type="match status" value="1"/>
</dbReference>
<accession>A0A7X3MGT5</accession>
<keyword evidence="3" id="KW-1003">Cell membrane</keyword>
<proteinExistence type="predicted"/>
<dbReference type="RefSeq" id="WP_159751347.1">
    <property type="nucleotide sequence ID" value="NZ_WUQX01000001.1"/>
</dbReference>
<keyword evidence="6 7" id="KW-0472">Membrane</keyword>
<evidence type="ECO:0000256" key="4">
    <source>
        <dbReference type="ARBA" id="ARBA00022692"/>
    </source>
</evidence>
<evidence type="ECO:0000256" key="1">
    <source>
        <dbReference type="ARBA" id="ARBA00004651"/>
    </source>
</evidence>
<dbReference type="GO" id="GO:0005886">
    <property type="term" value="C:plasma membrane"/>
    <property type="evidence" value="ECO:0007669"/>
    <property type="project" value="UniProtKB-SubCell"/>
</dbReference>